<evidence type="ECO:0000313" key="7">
    <source>
        <dbReference type="Proteomes" id="UP000570595"/>
    </source>
</evidence>
<keyword evidence="3" id="KW-0862">Zinc</keyword>
<accession>A0A7J6MAE2</accession>
<dbReference type="GO" id="GO:0004402">
    <property type="term" value="F:histone acetyltransferase activity"/>
    <property type="evidence" value="ECO:0007669"/>
    <property type="project" value="InterPro"/>
</dbReference>
<dbReference type="Pfam" id="PF12157">
    <property type="entry name" value="DUF3591"/>
    <property type="match status" value="2"/>
</dbReference>
<dbReference type="Proteomes" id="UP000570595">
    <property type="component" value="Unassembled WGS sequence"/>
</dbReference>
<comment type="subcellular location">
    <subcellularLocation>
        <location evidence="1">Nucleus</location>
    </subcellularLocation>
</comment>
<feature type="region of interest" description="Disordered" evidence="4">
    <location>
        <begin position="1120"/>
        <end position="1148"/>
    </location>
</feature>
<evidence type="ECO:0000259" key="5">
    <source>
        <dbReference type="PROSITE" id="PS50089"/>
    </source>
</evidence>
<protein>
    <recommendedName>
        <fullName evidence="5">RING-type domain-containing protein</fullName>
    </recommendedName>
</protein>
<dbReference type="OrthoDB" id="21449at2759"/>
<name>A0A7J6MAE2_PEROL</name>
<sequence length="1291" mass="141536">MSLSSRSFTVRIRDLYPEDDDEECVVCYSPTQVLDVQCSTCGVFVCRECLPQLQKPAECPHCRSLSRWQRFNAVGLRVQKMLLSFLNDRILGTLEEAAARLPPMGKPCGRDIISRRATEYDDCVKVAHSALNCVCSGFDCDMCEGCSSGGYDGAEFSHCNLCWDGQPTPSPVRALVKTRNVIHAILSFLVCDDEERLGDHSLPSSRPAIAPVPSPACSRDGTHSSLRSSLLSLPSLAYPLTTSDMSEGGGGGSTPLGVDWAGAFATGFSAPLDGPAAEGSVTPSSFRLQPLGDDDFGGEFSPQAIAGLTPLAVDGSLTPGFRLQPLGDEEFGGLAQPAAQQLKPLAVVERQQRNYVARLGAKDDAEARARQWRGSYDIEYMPGGEVVSTMTGGPQQQSLRKRKHSGSDIDGAISGTAAQEVPVSRGMLSGVVLGLDTAVGTVAENGVVRARAPKALPMPTVKEAGRRENHLLEEMAPFLKGPLDMYCNALEGSDELLSSFPSFLSMVPTDLVGPEMDSEDEARAAAASEAGSESSDDWDSDVLDLRRSARQQLMEDSLRGAPHAECAKELLGIEYWPQFTTIVAKKPTPLRANEQRYHRRHLWRMGFDAYNDKWWCRTRAEALPAVSAESSPSSSATNTPTSQAAPMQPKRACRYNTPKEVSLREESAFVLLEGVEQYPILMHQVGMSAYFNTYLPARSRVMGPPPSSDTLGRVRYAADDGFIPGVFGGNVVRFDPLSGINSCTLIESVLLRAPLFEHHTSATDFIFIRCQEAVATTKGGGRGHSVSVKRSRKQQDNSTKYINIIRPLQRLVTMGQAEPLVKVDPPLPAKINPLMRSRIVLETRKSFRHHRRPLRPDDVVRMFGHANKRTTLERFIAAANHELQVRPGQPMPQLDPSAEMSLVESCKMDSMLDGVRRLCERGVTKLVTSDRIRQAVREIETHESSMSSRSKDERVRYDAMQVEAELKTTPWSLSNDYWEVVEGGKRGAFFEFSHLGDPSGGRGEGVSYVRQQRSVDAALGAGGVASGQRLSQKLGDLRAKSAKELKQEMRKLGTPEAQLAGLGRWELVRQLSVLLRGVEDADVALAAAASNELPAKRKQIHSERLATAWRKQYKALSSEERDFSDVDSDDEESNEAAVPKAGDEKTPIDSLEDDLLADLMDSSPKQEQVAADSNEEMVPRLKIVTTGREKVTGAPWTRVQYVYGRHNIDIYKRWKMIDNVDSAALKEVISLNDSSGGGSNLDKSLKIHQLLRESIEQGKLAPKEVTRCSRCHFYGHEAQDVDRCPVKGNVS</sequence>
<reference evidence="6 7" key="1">
    <citation type="submission" date="2020-04" db="EMBL/GenBank/DDBJ databases">
        <title>Perkinsus olseni comparative genomics.</title>
        <authorList>
            <person name="Bogema D.R."/>
        </authorList>
    </citation>
    <scope>NUCLEOTIDE SEQUENCE [LARGE SCALE GENOMIC DNA]</scope>
    <source>
        <strain evidence="6">ATCC PRA-179</strain>
    </source>
</reference>
<dbReference type="GO" id="GO:0005669">
    <property type="term" value="C:transcription factor TFIID complex"/>
    <property type="evidence" value="ECO:0007669"/>
    <property type="project" value="InterPro"/>
</dbReference>
<dbReference type="GO" id="GO:0016251">
    <property type="term" value="F:RNA polymerase II general transcription initiation factor activity"/>
    <property type="evidence" value="ECO:0007669"/>
    <property type="project" value="InterPro"/>
</dbReference>
<dbReference type="GO" id="GO:0017025">
    <property type="term" value="F:TBP-class protein binding"/>
    <property type="evidence" value="ECO:0007669"/>
    <property type="project" value="InterPro"/>
</dbReference>
<dbReference type="InterPro" id="IPR001841">
    <property type="entry name" value="Znf_RING"/>
</dbReference>
<feature type="compositionally biased region" description="Polar residues" evidence="4">
    <location>
        <begin position="388"/>
        <end position="398"/>
    </location>
</feature>
<evidence type="ECO:0000256" key="1">
    <source>
        <dbReference type="ARBA" id="ARBA00004123"/>
    </source>
</evidence>
<organism evidence="6 7">
    <name type="scientific">Perkinsus olseni</name>
    <name type="common">Perkinsus atlanticus</name>
    <dbReference type="NCBI Taxonomy" id="32597"/>
    <lineage>
        <taxon>Eukaryota</taxon>
        <taxon>Sar</taxon>
        <taxon>Alveolata</taxon>
        <taxon>Perkinsozoa</taxon>
        <taxon>Perkinsea</taxon>
        <taxon>Perkinsida</taxon>
        <taxon>Perkinsidae</taxon>
        <taxon>Perkinsus</taxon>
    </lineage>
</organism>
<dbReference type="InterPro" id="IPR040240">
    <property type="entry name" value="TAF1"/>
</dbReference>
<dbReference type="EMBL" id="JABAHT010000035">
    <property type="protein sequence ID" value="KAF4668573.1"/>
    <property type="molecule type" value="Genomic_DNA"/>
</dbReference>
<feature type="compositionally biased region" description="Acidic residues" evidence="4">
    <location>
        <begin position="1125"/>
        <end position="1134"/>
    </location>
</feature>
<dbReference type="PANTHER" id="PTHR13900:SF0">
    <property type="entry name" value="TRANSCRIPTION INITIATION FACTOR TFIID SUBUNIT 1"/>
    <property type="match status" value="1"/>
</dbReference>
<feature type="region of interest" description="Disordered" evidence="4">
    <location>
        <begin position="514"/>
        <end position="541"/>
    </location>
</feature>
<feature type="domain" description="RING-type" evidence="5">
    <location>
        <begin position="24"/>
        <end position="63"/>
    </location>
</feature>
<feature type="region of interest" description="Disordered" evidence="4">
    <location>
        <begin position="626"/>
        <end position="651"/>
    </location>
</feature>
<keyword evidence="3" id="KW-0863">Zinc-finger</keyword>
<dbReference type="InterPro" id="IPR022591">
    <property type="entry name" value="TAF1_HAT_dom"/>
</dbReference>
<feature type="compositionally biased region" description="Low complexity" evidence="4">
    <location>
        <begin position="626"/>
        <end position="646"/>
    </location>
</feature>
<evidence type="ECO:0000313" key="6">
    <source>
        <dbReference type="EMBL" id="KAF4668573.1"/>
    </source>
</evidence>
<evidence type="ECO:0000256" key="4">
    <source>
        <dbReference type="SAM" id="MobiDB-lite"/>
    </source>
</evidence>
<keyword evidence="2" id="KW-0539">Nucleus</keyword>
<evidence type="ECO:0000256" key="3">
    <source>
        <dbReference type="PROSITE-ProRule" id="PRU00175"/>
    </source>
</evidence>
<dbReference type="PANTHER" id="PTHR13900">
    <property type="entry name" value="TRANSCRIPTION INITIATION FACTOR TFIID"/>
    <property type="match status" value="1"/>
</dbReference>
<feature type="region of interest" description="Disordered" evidence="4">
    <location>
        <begin position="202"/>
        <end position="225"/>
    </location>
</feature>
<dbReference type="GO" id="GO:0008270">
    <property type="term" value="F:zinc ion binding"/>
    <property type="evidence" value="ECO:0007669"/>
    <property type="project" value="UniProtKB-KW"/>
</dbReference>
<dbReference type="GO" id="GO:0051123">
    <property type="term" value="P:RNA polymerase II preinitiation complex assembly"/>
    <property type="evidence" value="ECO:0007669"/>
    <property type="project" value="TreeGrafter"/>
</dbReference>
<keyword evidence="3" id="KW-0479">Metal-binding</keyword>
<feature type="compositionally biased region" description="Low complexity" evidence="4">
    <location>
        <begin position="524"/>
        <end position="533"/>
    </location>
</feature>
<comment type="caution">
    <text evidence="6">The sequence shown here is derived from an EMBL/GenBank/DDBJ whole genome shotgun (WGS) entry which is preliminary data.</text>
</comment>
<dbReference type="PROSITE" id="PS50089">
    <property type="entry name" value="ZF_RING_2"/>
    <property type="match status" value="1"/>
</dbReference>
<gene>
    <name evidence="6" type="ORF">FOZ61_006213</name>
</gene>
<feature type="region of interest" description="Disordered" evidence="4">
    <location>
        <begin position="388"/>
        <end position="408"/>
    </location>
</feature>
<proteinExistence type="predicted"/>
<evidence type="ECO:0000256" key="2">
    <source>
        <dbReference type="ARBA" id="ARBA00023242"/>
    </source>
</evidence>